<organism evidence="3 4">
    <name type="scientific">Phlyctema vagabunda</name>
    <dbReference type="NCBI Taxonomy" id="108571"/>
    <lineage>
        <taxon>Eukaryota</taxon>
        <taxon>Fungi</taxon>
        <taxon>Dikarya</taxon>
        <taxon>Ascomycota</taxon>
        <taxon>Pezizomycotina</taxon>
        <taxon>Leotiomycetes</taxon>
        <taxon>Helotiales</taxon>
        <taxon>Dermateaceae</taxon>
        <taxon>Phlyctema</taxon>
    </lineage>
</organism>
<evidence type="ECO:0000256" key="1">
    <source>
        <dbReference type="SAM" id="Coils"/>
    </source>
</evidence>
<keyword evidence="4" id="KW-1185">Reference proteome</keyword>
<comment type="caution">
    <text evidence="3">The sequence shown here is derived from an EMBL/GenBank/DDBJ whole genome shotgun (WGS) entry which is preliminary data.</text>
</comment>
<keyword evidence="1" id="KW-0175">Coiled coil</keyword>
<protein>
    <submittedName>
        <fullName evidence="3">Uncharacterized protein</fullName>
    </submittedName>
</protein>
<feature type="compositionally biased region" description="Basic and acidic residues" evidence="2">
    <location>
        <begin position="169"/>
        <end position="184"/>
    </location>
</feature>
<dbReference type="InterPro" id="IPR037830">
    <property type="entry name" value="ZZZ3"/>
</dbReference>
<evidence type="ECO:0000313" key="4">
    <source>
        <dbReference type="Proteomes" id="UP001629113"/>
    </source>
</evidence>
<feature type="compositionally biased region" description="Acidic residues" evidence="2">
    <location>
        <begin position="154"/>
        <end position="168"/>
    </location>
</feature>
<feature type="compositionally biased region" description="Low complexity" evidence="2">
    <location>
        <begin position="13"/>
        <end position="25"/>
    </location>
</feature>
<dbReference type="PANTHER" id="PTHR22705:SF0">
    <property type="entry name" value="ZZ-TYPE ZINC FINGER-CONTAINING PROTEIN 3"/>
    <property type="match status" value="1"/>
</dbReference>
<feature type="compositionally biased region" description="Polar residues" evidence="2">
    <location>
        <begin position="1"/>
        <end position="12"/>
    </location>
</feature>
<reference evidence="3 4" key="1">
    <citation type="submission" date="2024-06" db="EMBL/GenBank/DDBJ databases">
        <title>Complete genome of Phlyctema vagabunda strain 19-DSS-EL-015.</title>
        <authorList>
            <person name="Fiorenzani C."/>
        </authorList>
    </citation>
    <scope>NUCLEOTIDE SEQUENCE [LARGE SCALE GENOMIC DNA]</scope>
    <source>
        <strain evidence="3 4">19-DSS-EL-015</strain>
    </source>
</reference>
<feature type="region of interest" description="Disordered" evidence="2">
    <location>
        <begin position="142"/>
        <end position="196"/>
    </location>
</feature>
<name>A0ABR4P2T3_9HELO</name>
<accession>A0ABR4P2T3</accession>
<feature type="coiled-coil region" evidence="1">
    <location>
        <begin position="100"/>
        <end position="127"/>
    </location>
</feature>
<evidence type="ECO:0000313" key="3">
    <source>
        <dbReference type="EMBL" id="KAL3417635.1"/>
    </source>
</evidence>
<dbReference type="Proteomes" id="UP001629113">
    <property type="component" value="Unassembled WGS sequence"/>
</dbReference>
<proteinExistence type="predicted"/>
<feature type="compositionally biased region" description="Polar residues" evidence="2">
    <location>
        <begin position="51"/>
        <end position="74"/>
    </location>
</feature>
<dbReference type="PANTHER" id="PTHR22705">
    <property type="entry name" value="ZINC FINGER, ZZ DOMAIN CONTAINING 3"/>
    <property type="match status" value="1"/>
</dbReference>
<dbReference type="EMBL" id="JBFCZG010000010">
    <property type="protein sequence ID" value="KAL3417635.1"/>
    <property type="molecule type" value="Genomic_DNA"/>
</dbReference>
<feature type="region of interest" description="Disordered" evidence="2">
    <location>
        <begin position="1"/>
        <end position="88"/>
    </location>
</feature>
<gene>
    <name evidence="3" type="ORF">PVAG01_10645</name>
</gene>
<sequence length="274" mass="29821">MPSLMVQTSPPKSNQSASQSHSPHSPKTRYSSPTRPPHSPITPVLEPAKPVSSTSQNGLPPTTKTYTHSSQQPQKAIVQPPPQVIDFDTNPDAIALKASISILQMQRRNAENDIKELQQTKQRALVDTAGFVKALTSGKIAHKSDTLFVPTESGSDDDEDEDEEEDMKDVDSGLEKGTPKEDSKPWPQLPKPQNVVRQPVINWNQYGVVGDSLDKLHADQQARPTEGMPQRLGADGAFVFGGDGPRRPANLGIAAPYTPGRDRIEKSAKKSGKR</sequence>
<evidence type="ECO:0000256" key="2">
    <source>
        <dbReference type="SAM" id="MobiDB-lite"/>
    </source>
</evidence>
<feature type="region of interest" description="Disordered" evidence="2">
    <location>
        <begin position="220"/>
        <end position="274"/>
    </location>
</feature>